<dbReference type="EMBL" id="VBSN01000049">
    <property type="protein sequence ID" value="KAA6438426.1"/>
    <property type="molecule type" value="Genomic_DNA"/>
</dbReference>
<keyword evidence="3" id="KW-1185">Reference proteome</keyword>
<accession>A0A5M8QUW1</accession>
<feature type="transmembrane region" description="Helical" evidence="1">
    <location>
        <begin position="12"/>
        <end position="30"/>
    </location>
</feature>
<evidence type="ECO:0000256" key="1">
    <source>
        <dbReference type="SAM" id="Phobius"/>
    </source>
</evidence>
<sequence>MKTLLKTEEAAEFALSIILFSKLPFSWWLYPALFLLPDLSMIGYLINDRVGALTYNLFHHKALAVLTGVTGLFFHNDYLMLAGILLFGHSSMDRMMGYGLKYSKGFKYTHLGEVGHQKTLTAGDQ</sequence>
<dbReference type="RefSeq" id="WP_139013228.1">
    <property type="nucleotide sequence ID" value="NZ_VBSN01000049.1"/>
</dbReference>
<keyword evidence="1" id="KW-0472">Membrane</keyword>
<evidence type="ECO:0000313" key="2">
    <source>
        <dbReference type="EMBL" id="KAA6438426.1"/>
    </source>
</evidence>
<organism evidence="2 3">
    <name type="scientific">Dyadobacter flavalbus</name>
    <dbReference type="NCBI Taxonomy" id="2579942"/>
    <lineage>
        <taxon>Bacteria</taxon>
        <taxon>Pseudomonadati</taxon>
        <taxon>Bacteroidota</taxon>
        <taxon>Cytophagia</taxon>
        <taxon>Cytophagales</taxon>
        <taxon>Spirosomataceae</taxon>
        <taxon>Dyadobacter</taxon>
    </lineage>
</organism>
<dbReference type="Pfam" id="PF14079">
    <property type="entry name" value="DUF4260"/>
    <property type="match status" value="1"/>
</dbReference>
<feature type="transmembrane region" description="Helical" evidence="1">
    <location>
        <begin position="62"/>
        <end position="87"/>
    </location>
</feature>
<gene>
    <name evidence="2" type="ORF">FEM33_17210</name>
</gene>
<reference evidence="2 3" key="1">
    <citation type="submission" date="2019-05" db="EMBL/GenBank/DDBJ databases">
        <authorList>
            <person name="Qu J.-H."/>
        </authorList>
    </citation>
    <scope>NUCLEOTIDE SEQUENCE [LARGE SCALE GENOMIC DNA]</scope>
    <source>
        <strain evidence="2 3">NS28</strain>
    </source>
</reference>
<name>A0A5M8QUW1_9BACT</name>
<keyword evidence="1" id="KW-0812">Transmembrane</keyword>
<keyword evidence="1" id="KW-1133">Transmembrane helix</keyword>
<dbReference type="InterPro" id="IPR025356">
    <property type="entry name" value="DUF4260"/>
</dbReference>
<evidence type="ECO:0000313" key="3">
    <source>
        <dbReference type="Proteomes" id="UP000323994"/>
    </source>
</evidence>
<dbReference type="OrthoDB" id="9813911at2"/>
<dbReference type="Proteomes" id="UP000323994">
    <property type="component" value="Unassembled WGS sequence"/>
</dbReference>
<comment type="caution">
    <text evidence="2">The sequence shown here is derived from an EMBL/GenBank/DDBJ whole genome shotgun (WGS) entry which is preliminary data.</text>
</comment>
<dbReference type="AlphaFoldDB" id="A0A5M8QUW1"/>
<proteinExistence type="predicted"/>
<protein>
    <submittedName>
        <fullName evidence="2">DUF4260 family protein</fullName>
    </submittedName>
</protein>